<gene>
    <name evidence="1" type="ORF">BACT_1106</name>
</gene>
<dbReference type="RefSeq" id="WP_033504776.1">
    <property type="nucleotide sequence ID" value="NZ_CP011786.1"/>
</dbReference>
<evidence type="ECO:0000313" key="1">
    <source>
        <dbReference type="EMBL" id="KFI40404.1"/>
    </source>
</evidence>
<keyword evidence="2" id="KW-1185">Reference proteome</keyword>
<sequence>MGVRLIGFQVRRTLRSLERADTQLTGLWSALKNSDQREVRELSNGLLRSNTKDLADDVRDIWELVRKNEG</sequence>
<dbReference type="AlphaFoldDB" id="A0A086Z1K4"/>
<dbReference type="PATRIC" id="fig|1437605.7.peg.854"/>
<name>A0A086Z1K4_9BIFI</name>
<proteinExistence type="predicted"/>
<accession>A0A086Z1K4</accession>
<dbReference type="Proteomes" id="UP000029015">
    <property type="component" value="Unassembled WGS sequence"/>
</dbReference>
<comment type="caution">
    <text evidence="1">The sequence shown here is derived from an EMBL/GenBank/DDBJ whole genome shotgun (WGS) entry which is preliminary data.</text>
</comment>
<protein>
    <submittedName>
        <fullName evidence="1">Uncharacterized protein</fullName>
    </submittedName>
</protein>
<dbReference type="EMBL" id="JGYK01000001">
    <property type="protein sequence ID" value="KFI40404.1"/>
    <property type="molecule type" value="Genomic_DNA"/>
</dbReference>
<dbReference type="KEGG" id="bact:AB656_04130"/>
<evidence type="ECO:0000313" key="2">
    <source>
        <dbReference type="Proteomes" id="UP000029015"/>
    </source>
</evidence>
<reference evidence="1 2" key="1">
    <citation type="submission" date="2014-03" db="EMBL/GenBank/DDBJ databases">
        <title>Genomics of Bifidobacteria.</title>
        <authorList>
            <person name="Ventura M."/>
            <person name="Milani C."/>
            <person name="Lugli G.A."/>
        </authorList>
    </citation>
    <scope>NUCLEOTIDE SEQUENCE [LARGE SCALE GENOMIC DNA]</scope>
    <source>
        <strain evidence="1 2">DSM 22766</strain>
    </source>
</reference>
<organism evidence="1 2">
    <name type="scientific">Bifidobacterium actinocoloniiforme DSM 22766</name>
    <dbReference type="NCBI Taxonomy" id="1437605"/>
    <lineage>
        <taxon>Bacteria</taxon>
        <taxon>Bacillati</taxon>
        <taxon>Actinomycetota</taxon>
        <taxon>Actinomycetes</taxon>
        <taxon>Bifidobacteriales</taxon>
        <taxon>Bifidobacteriaceae</taxon>
        <taxon>Bifidobacterium</taxon>
    </lineage>
</organism>